<organism evidence="1 2">
    <name type="scientific">Euproctis pseudoconspersa nucleopolyhedrovirus</name>
    <dbReference type="NCBI Taxonomy" id="307467"/>
    <lineage>
        <taxon>Viruses</taxon>
        <taxon>Viruses incertae sedis</taxon>
        <taxon>Naldaviricetes</taxon>
        <taxon>Lefavirales</taxon>
        <taxon>Baculoviridae</taxon>
        <taxon>Alphabaculovirus</taxon>
        <taxon>Alphabaculovirus eupseudoconspersae</taxon>
    </lineage>
</organism>
<dbReference type="GeneID" id="7804663"/>
<accession>C3TX16</accession>
<reference evidence="1 2" key="1">
    <citation type="journal article" date="2009" name="Virus Genes">
        <title>Morphology and genome of Euproctis pseudoconspersa nucleopolyhedrovirus.</title>
        <authorList>
            <person name="Tang X.D."/>
            <person name="Xiao Q."/>
            <person name="Ma X.C."/>
            <person name="Zhu Z.R."/>
            <person name="Zhang C.X."/>
        </authorList>
    </citation>
    <scope>NUCLEOTIDE SEQUENCE [LARGE SCALE GENOMIC DNA]</scope>
    <source>
        <strain evidence="1 2">Hangzhou</strain>
    </source>
</reference>
<proteinExistence type="predicted"/>
<dbReference type="EMBL" id="FJ227128">
    <property type="protein sequence ID" value="ACO53558.1"/>
    <property type="molecule type" value="Genomic_DNA"/>
</dbReference>
<keyword evidence="2" id="KW-1185">Reference proteome</keyword>
<dbReference type="RefSeq" id="YP_002854718.1">
    <property type="nucleotide sequence ID" value="NC_012639.1"/>
</dbReference>
<evidence type="ECO:0000313" key="2">
    <source>
        <dbReference type="Proteomes" id="UP000203846"/>
    </source>
</evidence>
<protein>
    <submittedName>
        <fullName evidence="1">Uncharacterized protein</fullName>
    </submittedName>
</protein>
<dbReference type="KEGG" id="vg:7804663"/>
<evidence type="ECO:0000313" key="1">
    <source>
        <dbReference type="EMBL" id="ACO53558.1"/>
    </source>
</evidence>
<name>C3TX16_9ABAC</name>
<dbReference type="Proteomes" id="UP000203846">
    <property type="component" value="Segment"/>
</dbReference>
<sequence length="247" mass="29656">MYTFVTLIEDAAKRLCIPLDSLTLFKNVNFCIKDDDYFMNNYKGVMKNSSSALMLLNLIDLDFFFENRLTKERVLYVDELFRRLIEATAKIRLQDEGWFSAVIHTYTLNEEITDLDKTMKNYKTIIDDLQINCLVAEMVADVTRHIYGGEYEFKNSKLLENQLKDRLMSCVISREYEIFQHVVQHHMLFEKKATLYPFVTSSKQFKNIFERNMRYFDHCYNEENACRYMYMSEFTNIFVFVYNMFIK</sequence>